<proteinExistence type="predicted"/>
<organism evidence="2 3">
    <name type="scientific">Candidatus Nomurabacteria bacterium RIFCSPHIGHO2_12_FULL_37_29</name>
    <dbReference type="NCBI Taxonomy" id="1801759"/>
    <lineage>
        <taxon>Bacteria</taxon>
        <taxon>Candidatus Nomuraibacteriota</taxon>
    </lineage>
</organism>
<gene>
    <name evidence="2" type="ORF">A3F19_01770</name>
</gene>
<dbReference type="PANTHER" id="PTHR12526">
    <property type="entry name" value="GLYCOSYLTRANSFERASE"/>
    <property type="match status" value="1"/>
</dbReference>
<dbReference type="PANTHER" id="PTHR12526:SF625">
    <property type="entry name" value="PHOSPHATIDYLINOSITOL GLYCAN-CLASS A"/>
    <property type="match status" value="1"/>
</dbReference>
<reference evidence="2 3" key="1">
    <citation type="journal article" date="2016" name="Nat. Commun.">
        <title>Thousands of microbial genomes shed light on interconnected biogeochemical processes in an aquifer system.</title>
        <authorList>
            <person name="Anantharaman K."/>
            <person name="Brown C.T."/>
            <person name="Hug L.A."/>
            <person name="Sharon I."/>
            <person name="Castelle C.J."/>
            <person name="Probst A.J."/>
            <person name="Thomas B.C."/>
            <person name="Singh A."/>
            <person name="Wilkins M.J."/>
            <person name="Karaoz U."/>
            <person name="Brodie E.L."/>
            <person name="Williams K.H."/>
            <person name="Hubbard S.S."/>
            <person name="Banfield J.F."/>
        </authorList>
    </citation>
    <scope>NUCLEOTIDE SEQUENCE [LARGE SCALE GENOMIC DNA]</scope>
</reference>
<dbReference type="AlphaFoldDB" id="A0A1F6WB59"/>
<dbReference type="Gene3D" id="3.40.50.2000">
    <property type="entry name" value="Glycogen Phosphorylase B"/>
    <property type="match status" value="2"/>
</dbReference>
<dbReference type="Pfam" id="PF00534">
    <property type="entry name" value="Glycos_transf_1"/>
    <property type="match status" value="1"/>
</dbReference>
<protein>
    <recommendedName>
        <fullName evidence="1">Glycosyl transferase family 1 domain-containing protein</fullName>
    </recommendedName>
</protein>
<evidence type="ECO:0000313" key="2">
    <source>
        <dbReference type="EMBL" id="OGI78925.1"/>
    </source>
</evidence>
<evidence type="ECO:0000259" key="1">
    <source>
        <dbReference type="Pfam" id="PF00534"/>
    </source>
</evidence>
<accession>A0A1F6WB59</accession>
<name>A0A1F6WB59_9BACT</name>
<dbReference type="Proteomes" id="UP000177052">
    <property type="component" value="Unassembled WGS sequence"/>
</dbReference>
<dbReference type="GO" id="GO:0016757">
    <property type="term" value="F:glycosyltransferase activity"/>
    <property type="evidence" value="ECO:0007669"/>
    <property type="project" value="InterPro"/>
</dbReference>
<sequence>MEASLKILMISSDRKLFEEKSAVSERIKEYGSLVGELHIVIFALKSLGLGEKQIAPNVWLYPTNSSSRWFYVHDAARIGKAVVFNKKFVRGEALITTQDPFESGWAALKVKKRWRLPLEVQIHTDPNSPYFSGFLNRIRKIIAKRVLANADSVRDVKTLPIYVDKEKIENAKISFDLHARFGWRFILLSVSRLTREKNLSLALKVLAIVIEKFPDSGLVIVGSGPEEANLKYLAKKLGVENNVAFVGWQDSLASYYKTANLYIQMSLFEGYGLSLVEAGLSGLPIVTTPVGLARELEANRDAYIYPSNRPDLFASGVIDLIENNFKRENLKANLKKTLETKLLSKADYMARIKANWERTASNIK</sequence>
<dbReference type="EMBL" id="MFUJ01000035">
    <property type="protein sequence ID" value="OGI78925.1"/>
    <property type="molecule type" value="Genomic_DNA"/>
</dbReference>
<dbReference type="SUPFAM" id="SSF53756">
    <property type="entry name" value="UDP-Glycosyltransferase/glycogen phosphorylase"/>
    <property type="match status" value="1"/>
</dbReference>
<evidence type="ECO:0000313" key="3">
    <source>
        <dbReference type="Proteomes" id="UP000177052"/>
    </source>
</evidence>
<dbReference type="InterPro" id="IPR001296">
    <property type="entry name" value="Glyco_trans_1"/>
</dbReference>
<comment type="caution">
    <text evidence="2">The sequence shown here is derived from an EMBL/GenBank/DDBJ whole genome shotgun (WGS) entry which is preliminary data.</text>
</comment>
<feature type="domain" description="Glycosyl transferase family 1" evidence="1">
    <location>
        <begin position="184"/>
        <end position="336"/>
    </location>
</feature>